<evidence type="ECO:0000256" key="6">
    <source>
        <dbReference type="ARBA" id="ARBA00022723"/>
    </source>
</evidence>
<feature type="binding site" evidence="11">
    <location>
        <position position="103"/>
    </location>
    <ligand>
        <name>[4Fe-4S] cluster</name>
        <dbReference type="ChEBI" id="CHEBI:49883"/>
        <note>4Fe-4S-S-AdoMet</note>
    </ligand>
</feature>
<dbReference type="RefSeq" id="WP_199382832.1">
    <property type="nucleotide sequence ID" value="NZ_JAEMHM010000003.1"/>
</dbReference>
<dbReference type="InterPro" id="IPR025895">
    <property type="entry name" value="LAM_C_dom"/>
</dbReference>
<protein>
    <submittedName>
        <fullName evidence="14">KamA family radical SAM protein</fullName>
    </submittedName>
</protein>
<comment type="similarity">
    <text evidence="3">Belongs to the radical SAM superfamily. KamA family.</text>
</comment>
<evidence type="ECO:0000256" key="8">
    <source>
        <dbReference type="ARBA" id="ARBA00023004"/>
    </source>
</evidence>
<dbReference type="Pfam" id="PF12544">
    <property type="entry name" value="LAM_C"/>
    <property type="match status" value="1"/>
</dbReference>
<keyword evidence="5" id="KW-0949">S-adenosyl-L-methionine</keyword>
<feature type="binding site" evidence="11">
    <location>
        <position position="107"/>
    </location>
    <ligand>
        <name>[4Fe-4S] cluster</name>
        <dbReference type="ChEBI" id="CHEBI:49883"/>
        <note>4Fe-4S-S-AdoMet</note>
    </ligand>
</feature>
<dbReference type="InterPro" id="IPR003739">
    <property type="entry name" value="Lys_aminomutase/Glu_NH3_mut"/>
</dbReference>
<dbReference type="SFLD" id="SFLDS00029">
    <property type="entry name" value="Radical_SAM"/>
    <property type="match status" value="1"/>
</dbReference>
<evidence type="ECO:0000256" key="11">
    <source>
        <dbReference type="PIRSR" id="PIRSR004911-1"/>
    </source>
</evidence>
<name>A0A8J7IP39_9BACT</name>
<dbReference type="GO" id="GO:0016853">
    <property type="term" value="F:isomerase activity"/>
    <property type="evidence" value="ECO:0007669"/>
    <property type="project" value="UniProtKB-KW"/>
</dbReference>
<keyword evidence="6 11" id="KW-0479">Metal-binding</keyword>
<comment type="cofactor">
    <cofactor evidence="1 12">
        <name>pyridoxal 5'-phosphate</name>
        <dbReference type="ChEBI" id="CHEBI:597326"/>
    </cofactor>
</comment>
<accession>A0A8J7IP39</accession>
<evidence type="ECO:0000256" key="1">
    <source>
        <dbReference type="ARBA" id="ARBA00001933"/>
    </source>
</evidence>
<dbReference type="GO" id="GO:0046872">
    <property type="term" value="F:metal ion binding"/>
    <property type="evidence" value="ECO:0007669"/>
    <property type="project" value="UniProtKB-KW"/>
</dbReference>
<dbReference type="PROSITE" id="PS51918">
    <property type="entry name" value="RADICAL_SAM"/>
    <property type="match status" value="1"/>
</dbReference>
<evidence type="ECO:0000256" key="7">
    <source>
        <dbReference type="ARBA" id="ARBA00022898"/>
    </source>
</evidence>
<dbReference type="InterPro" id="IPR007197">
    <property type="entry name" value="rSAM"/>
</dbReference>
<comment type="caution">
    <text evidence="14">The sequence shown here is derived from an EMBL/GenBank/DDBJ whole genome shotgun (WGS) entry which is preliminary data.</text>
</comment>
<dbReference type="EMBL" id="JAEMHM010000003">
    <property type="protein sequence ID" value="MBJ6723994.1"/>
    <property type="molecule type" value="Genomic_DNA"/>
</dbReference>
<feature type="binding site" evidence="11">
    <location>
        <position position="110"/>
    </location>
    <ligand>
        <name>[4Fe-4S] cluster</name>
        <dbReference type="ChEBI" id="CHEBI:49883"/>
        <note>4Fe-4S-S-AdoMet</note>
    </ligand>
</feature>
<keyword evidence="10" id="KW-0413">Isomerase</keyword>
<keyword evidence="4 11" id="KW-0004">4Fe-4S</keyword>
<evidence type="ECO:0000256" key="10">
    <source>
        <dbReference type="ARBA" id="ARBA00023235"/>
    </source>
</evidence>
<evidence type="ECO:0000256" key="5">
    <source>
        <dbReference type="ARBA" id="ARBA00022691"/>
    </source>
</evidence>
<reference evidence="14" key="1">
    <citation type="submission" date="2020-12" db="EMBL/GenBank/DDBJ databases">
        <title>Geomonas sp. Red875, isolated from river sediment.</title>
        <authorList>
            <person name="Xu Z."/>
            <person name="Zhang Z."/>
            <person name="Masuda Y."/>
            <person name="Itoh H."/>
            <person name="Senoo K."/>
        </authorList>
    </citation>
    <scope>NUCLEOTIDE SEQUENCE</scope>
    <source>
        <strain evidence="14">Red875</strain>
    </source>
</reference>
<evidence type="ECO:0000256" key="3">
    <source>
        <dbReference type="ARBA" id="ARBA00008703"/>
    </source>
</evidence>
<dbReference type="InterPro" id="IPR013785">
    <property type="entry name" value="Aldolase_TIM"/>
</dbReference>
<dbReference type="Pfam" id="PF04055">
    <property type="entry name" value="Radical_SAM"/>
    <property type="match status" value="1"/>
</dbReference>
<dbReference type="Proteomes" id="UP000636888">
    <property type="component" value="Unassembled WGS sequence"/>
</dbReference>
<evidence type="ECO:0000313" key="15">
    <source>
        <dbReference type="Proteomes" id="UP000636888"/>
    </source>
</evidence>
<dbReference type="AlphaFoldDB" id="A0A8J7IP39"/>
<keyword evidence="15" id="KW-1185">Reference proteome</keyword>
<sequence>MEKWEQSLKDCVTSPEELAGLFRVDTGDCATVSRRYPMRITRYYLGLVQKPGDAIWRQCVPQTEELADFSQSPDPLDEERLSPVPGLIHRYPDRVVWIASASCPVYCRFCMRKRGVGCAAMAPAAPEAALAYIEAHPEIRDVILSGGDPLMLHDDQLDALLSSIRQIPHVEIVRIGTRVPVTFPERVTARLARMLKKHHPLFINTHFNHPDEITPQSAKACATLSDAGIPLGNQCVLLKGVNDDPQVMRRLMLKLLSIRVRPYYIHQMDLVKGTAHFRTPVTSGIRILNALRGHCSGLAQPHYVIDLPGGKGKVEIPSGKVRRDGATLYLTNYLGEEIAYEDLG</sequence>
<dbReference type="PANTHER" id="PTHR30538">
    <property type="entry name" value="LYSINE 2,3-AMINOMUTASE-RELATED"/>
    <property type="match status" value="1"/>
</dbReference>
<dbReference type="GO" id="GO:0051539">
    <property type="term" value="F:4 iron, 4 sulfur cluster binding"/>
    <property type="evidence" value="ECO:0007669"/>
    <property type="project" value="UniProtKB-KW"/>
</dbReference>
<evidence type="ECO:0000256" key="12">
    <source>
        <dbReference type="PIRSR" id="PIRSR603739-50"/>
    </source>
</evidence>
<dbReference type="PANTHER" id="PTHR30538:SF1">
    <property type="entry name" value="L-LYSINE 2,3-AMINOMUTASE"/>
    <property type="match status" value="1"/>
</dbReference>
<evidence type="ECO:0000313" key="14">
    <source>
        <dbReference type="EMBL" id="MBJ6723994.1"/>
    </source>
</evidence>
<dbReference type="CDD" id="cd01335">
    <property type="entry name" value="Radical_SAM"/>
    <property type="match status" value="1"/>
</dbReference>
<evidence type="ECO:0000259" key="13">
    <source>
        <dbReference type="PROSITE" id="PS51918"/>
    </source>
</evidence>
<evidence type="ECO:0000256" key="4">
    <source>
        <dbReference type="ARBA" id="ARBA00022485"/>
    </source>
</evidence>
<dbReference type="Gene3D" id="3.20.20.70">
    <property type="entry name" value="Aldolase class I"/>
    <property type="match status" value="1"/>
</dbReference>
<comment type="cofactor">
    <cofactor evidence="2">
        <name>[4Fe-4S] cluster</name>
        <dbReference type="ChEBI" id="CHEBI:49883"/>
    </cofactor>
</comment>
<keyword evidence="8" id="KW-0408">Iron</keyword>
<organism evidence="14 15">
    <name type="scientific">Geomesophilobacter sediminis</name>
    <dbReference type="NCBI Taxonomy" id="2798584"/>
    <lineage>
        <taxon>Bacteria</taxon>
        <taxon>Pseudomonadati</taxon>
        <taxon>Thermodesulfobacteriota</taxon>
        <taxon>Desulfuromonadia</taxon>
        <taxon>Geobacterales</taxon>
        <taxon>Geobacteraceae</taxon>
        <taxon>Geomesophilobacter</taxon>
    </lineage>
</organism>
<dbReference type="SUPFAM" id="SSF102114">
    <property type="entry name" value="Radical SAM enzymes"/>
    <property type="match status" value="1"/>
</dbReference>
<evidence type="ECO:0000256" key="2">
    <source>
        <dbReference type="ARBA" id="ARBA00001966"/>
    </source>
</evidence>
<dbReference type="PIRSF" id="PIRSF004911">
    <property type="entry name" value="DUF160"/>
    <property type="match status" value="1"/>
</dbReference>
<feature type="domain" description="Radical SAM core" evidence="13">
    <location>
        <begin position="89"/>
        <end position="301"/>
    </location>
</feature>
<proteinExistence type="inferred from homology"/>
<evidence type="ECO:0000256" key="9">
    <source>
        <dbReference type="ARBA" id="ARBA00023014"/>
    </source>
</evidence>
<feature type="modified residue" description="N6-(pyridoxal phosphate)lysine" evidence="12">
    <location>
        <position position="313"/>
    </location>
</feature>
<dbReference type="InterPro" id="IPR058240">
    <property type="entry name" value="rSAM_sf"/>
</dbReference>
<keyword evidence="9 11" id="KW-0411">Iron-sulfur</keyword>
<dbReference type="SFLD" id="SFLDG01070">
    <property type="entry name" value="PLP-dependent"/>
    <property type="match status" value="1"/>
</dbReference>
<keyword evidence="7 12" id="KW-0663">Pyridoxal phosphate</keyword>
<dbReference type="NCBIfam" id="TIGR00238">
    <property type="entry name" value="KamA family radical SAM protein"/>
    <property type="match status" value="1"/>
</dbReference>
<gene>
    <name evidence="14" type="ORF">JFN93_04670</name>
</gene>